<evidence type="ECO:0000313" key="2">
    <source>
        <dbReference type="Proteomes" id="UP001370490"/>
    </source>
</evidence>
<dbReference type="PANTHER" id="PTHR48436">
    <property type="entry name" value="2, PUTATIVE-RELATED"/>
    <property type="match status" value="1"/>
</dbReference>
<evidence type="ECO:0000313" key="1">
    <source>
        <dbReference type="EMBL" id="KAK6928736.1"/>
    </source>
</evidence>
<name>A0AAN8VF46_9MAGN</name>
<proteinExistence type="predicted"/>
<dbReference type="AlphaFoldDB" id="A0AAN8VF46"/>
<reference evidence="1 2" key="1">
    <citation type="submission" date="2023-12" db="EMBL/GenBank/DDBJ databases">
        <title>A high-quality genome assembly for Dillenia turbinata (Dilleniales).</title>
        <authorList>
            <person name="Chanderbali A."/>
        </authorList>
    </citation>
    <scope>NUCLEOTIDE SEQUENCE [LARGE SCALE GENOMIC DNA]</scope>
    <source>
        <strain evidence="1">LSX21</strain>
        <tissue evidence="1">Leaf</tissue>
    </source>
</reference>
<organism evidence="1 2">
    <name type="scientific">Dillenia turbinata</name>
    <dbReference type="NCBI Taxonomy" id="194707"/>
    <lineage>
        <taxon>Eukaryota</taxon>
        <taxon>Viridiplantae</taxon>
        <taxon>Streptophyta</taxon>
        <taxon>Embryophyta</taxon>
        <taxon>Tracheophyta</taxon>
        <taxon>Spermatophyta</taxon>
        <taxon>Magnoliopsida</taxon>
        <taxon>eudicotyledons</taxon>
        <taxon>Gunneridae</taxon>
        <taxon>Pentapetalae</taxon>
        <taxon>Dilleniales</taxon>
        <taxon>Dilleniaceae</taxon>
        <taxon>Dillenia</taxon>
    </lineage>
</organism>
<comment type="caution">
    <text evidence="1">The sequence shown here is derived from an EMBL/GenBank/DDBJ whole genome shotgun (WGS) entry which is preliminary data.</text>
</comment>
<feature type="non-terminal residue" evidence="1">
    <location>
        <position position="1"/>
    </location>
</feature>
<dbReference type="PANTHER" id="PTHR48436:SF1">
    <property type="entry name" value="2, PUTATIVE-RELATED"/>
    <property type="match status" value="1"/>
</dbReference>
<dbReference type="Proteomes" id="UP001370490">
    <property type="component" value="Unassembled WGS sequence"/>
</dbReference>
<protein>
    <submittedName>
        <fullName evidence="1">Uncharacterized protein</fullName>
    </submittedName>
</protein>
<gene>
    <name evidence="1" type="ORF">RJ641_004941</name>
</gene>
<accession>A0AAN8VF46</accession>
<sequence>RTRALFHSYPCPVYYVQSPSTLSNANTADCRKINSSEIPFHFPFQSDTFIHTNTNYTSREEASHVTLSRYSSSRGSSNSFLHEKKIVYDLQSHGEGIESGEKLRIIGRKDRHVGEVGDCEDDDDEIYGNGKVGGWGRYFTFRNSSSCAWISLQISWRFLVSVGVALLVFYVATTPPPPEISIQGPELYAGSDETTSFQLFVGTKNKAMYGAGRSMEDMLESGQGLPLLVRMSLSSHFRVVWSLIQPKFHHQAQCSLLLSKSYDKKHRTQVYNSTCTIS</sequence>
<dbReference type="InterPro" id="IPR055276">
    <property type="entry name" value="NHL41-like"/>
</dbReference>
<dbReference type="EMBL" id="JBAMMX010000013">
    <property type="protein sequence ID" value="KAK6928736.1"/>
    <property type="molecule type" value="Genomic_DNA"/>
</dbReference>
<keyword evidence="2" id="KW-1185">Reference proteome</keyword>